<dbReference type="AlphaFoldDB" id="A0A2R6AIH7"/>
<dbReference type="PANTHER" id="PTHR22916">
    <property type="entry name" value="GLYCOSYLTRANSFERASE"/>
    <property type="match status" value="1"/>
</dbReference>
<gene>
    <name evidence="2" type="ORF">B9Q03_11865</name>
</gene>
<dbReference type="SUPFAM" id="SSF53448">
    <property type="entry name" value="Nucleotide-diphospho-sugar transferases"/>
    <property type="match status" value="1"/>
</dbReference>
<dbReference type="Proteomes" id="UP000240322">
    <property type="component" value="Unassembled WGS sequence"/>
</dbReference>
<accession>A0A2R6AIH7</accession>
<dbReference type="InterPro" id="IPR029044">
    <property type="entry name" value="Nucleotide-diphossugar_trans"/>
</dbReference>
<dbReference type="InterPro" id="IPR001173">
    <property type="entry name" value="Glyco_trans_2-like"/>
</dbReference>
<evidence type="ECO:0000259" key="1">
    <source>
        <dbReference type="Pfam" id="PF00535"/>
    </source>
</evidence>
<reference evidence="2 3" key="1">
    <citation type="submission" date="2017-04" db="EMBL/GenBank/DDBJ databases">
        <title>Novel microbial lineages endemic to geothermal iron-oxide mats fill important gaps in the evolutionary history of Archaea.</title>
        <authorList>
            <person name="Jay Z.J."/>
            <person name="Beam J.P."/>
            <person name="Dlakic M."/>
            <person name="Rusch D.B."/>
            <person name="Kozubal M.A."/>
            <person name="Inskeep W.P."/>
        </authorList>
    </citation>
    <scope>NUCLEOTIDE SEQUENCE [LARGE SCALE GENOMIC DNA]</scope>
    <source>
        <strain evidence="2">OSP_D</strain>
    </source>
</reference>
<feature type="domain" description="Glycosyltransferase 2-like" evidence="1">
    <location>
        <begin position="3"/>
        <end position="112"/>
    </location>
</feature>
<proteinExistence type="predicted"/>
<dbReference type="CDD" id="cd00761">
    <property type="entry name" value="Glyco_tranf_GTA_type"/>
    <property type="match status" value="1"/>
</dbReference>
<evidence type="ECO:0000313" key="2">
    <source>
        <dbReference type="EMBL" id="PSN86149.1"/>
    </source>
</evidence>
<dbReference type="EMBL" id="NEXE01000218">
    <property type="protein sequence ID" value="PSN86149.1"/>
    <property type="molecule type" value="Genomic_DNA"/>
</dbReference>
<dbReference type="GO" id="GO:0016758">
    <property type="term" value="F:hexosyltransferase activity"/>
    <property type="evidence" value="ECO:0007669"/>
    <property type="project" value="UniProtKB-ARBA"/>
</dbReference>
<organism evidence="2 3">
    <name type="scientific">Candidatus Marsarchaeota G2 archaeon OSP_D</name>
    <dbReference type="NCBI Taxonomy" id="1978157"/>
    <lineage>
        <taxon>Archaea</taxon>
        <taxon>Candidatus Marsarchaeota</taxon>
        <taxon>Candidatus Marsarchaeota group 2</taxon>
    </lineage>
</organism>
<comment type="caution">
    <text evidence="2">The sequence shown here is derived from an EMBL/GenBank/DDBJ whole genome shotgun (WGS) entry which is preliminary data.</text>
</comment>
<dbReference type="Pfam" id="PF00535">
    <property type="entry name" value="Glycos_transf_2"/>
    <property type="match status" value="1"/>
</dbReference>
<dbReference type="Gene3D" id="3.90.550.10">
    <property type="entry name" value="Spore Coat Polysaccharide Biosynthesis Protein SpsA, Chain A"/>
    <property type="match status" value="1"/>
</dbReference>
<evidence type="ECO:0000313" key="3">
    <source>
        <dbReference type="Proteomes" id="UP000240322"/>
    </source>
</evidence>
<dbReference type="PANTHER" id="PTHR22916:SF3">
    <property type="entry name" value="UDP-GLCNAC:BETAGAL BETA-1,3-N-ACETYLGLUCOSAMINYLTRANSFERASE-LIKE PROTEIN 1"/>
    <property type="match status" value="1"/>
</dbReference>
<protein>
    <recommendedName>
        <fullName evidence="1">Glycosyltransferase 2-like domain-containing protein</fullName>
    </recommendedName>
</protein>
<name>A0A2R6AIH7_9ARCH</name>
<sequence>MITVLVTAFNRKQFLPEALCSVINQTLDPSEYEVIVVKNFADGLSDRIIKENGFKEIICNDPRVGIHYMLALREASGEVICPLDDDDLFHPNKLEYIRGFYAQNRCLGFVWNSVLTFRGDEPQVGRGVLDADFRDLLVRRIRSSGKPKNTPYPFNNSGIAVKRDILLNRIDLLSKIEMAIDQYMFFAAYMADCDFLFTSKILTYYRLHSSNVSQVFDVDQQKFLDRRLRFYKHGVHDWGVIRELCRGSAWEYEATRRMYEVELLASLLGTREREQIVRSLYRYALCEFSGIWKDKPWALNHIRPLVDPSSWVYRGTLGVLSPGTLRRLLFLRALKHAKVSDTHK</sequence>